<protein>
    <submittedName>
        <fullName evidence="1">Uncharacterized protein</fullName>
    </submittedName>
</protein>
<gene>
    <name evidence="1" type="ORF">BZL30_9476</name>
</gene>
<comment type="caution">
    <text evidence="1">The sequence shown here is derived from an EMBL/GenBank/DDBJ whole genome shotgun (WGS) entry which is preliminary data.</text>
</comment>
<dbReference type="AlphaFoldDB" id="A0A1V3W9J7"/>
<dbReference type="Proteomes" id="UP000189229">
    <property type="component" value="Unassembled WGS sequence"/>
</dbReference>
<dbReference type="EMBL" id="MVBM01000019">
    <property type="protein sequence ID" value="OOK63418.1"/>
    <property type="molecule type" value="Genomic_DNA"/>
</dbReference>
<sequence length="48" mass="5291">MLSSPTTPRPRRSGFWIMCVSGYGYVSFNFPPGAKTAWTELLGAHLTT</sequence>
<evidence type="ECO:0000313" key="1">
    <source>
        <dbReference type="EMBL" id="OOK63418.1"/>
    </source>
</evidence>
<evidence type="ECO:0000313" key="2">
    <source>
        <dbReference type="Proteomes" id="UP000189229"/>
    </source>
</evidence>
<accession>A0A1V3W9J7</accession>
<reference evidence="1 2" key="1">
    <citation type="submission" date="2017-02" db="EMBL/GenBank/DDBJ databases">
        <title>Complete genome sequences of Mycobacterium kansasii strains isolated from rhesus macaques.</title>
        <authorList>
            <person name="Panda A."/>
            <person name="Nagaraj S."/>
            <person name="Zhao X."/>
            <person name="Tettelin H."/>
            <person name="Detolla L.J."/>
        </authorList>
    </citation>
    <scope>NUCLEOTIDE SEQUENCE [LARGE SCALE GENOMIC DNA]</scope>
    <source>
        <strain evidence="1 2">11-3813</strain>
    </source>
</reference>
<organism evidence="1 2">
    <name type="scientific">Mycobacterium kansasii</name>
    <dbReference type="NCBI Taxonomy" id="1768"/>
    <lineage>
        <taxon>Bacteria</taxon>
        <taxon>Bacillati</taxon>
        <taxon>Actinomycetota</taxon>
        <taxon>Actinomycetes</taxon>
        <taxon>Mycobacteriales</taxon>
        <taxon>Mycobacteriaceae</taxon>
        <taxon>Mycobacterium</taxon>
    </lineage>
</organism>
<proteinExistence type="predicted"/>
<name>A0A1V3W9J7_MYCKA</name>